<reference evidence="16" key="1">
    <citation type="journal article" date="2020" name="Stud. Mycol.">
        <title>101 Dothideomycetes genomes: a test case for predicting lifestyles and emergence of pathogens.</title>
        <authorList>
            <person name="Haridas S."/>
            <person name="Albert R."/>
            <person name="Binder M."/>
            <person name="Bloem J."/>
            <person name="Labutti K."/>
            <person name="Salamov A."/>
            <person name="Andreopoulos B."/>
            <person name="Baker S."/>
            <person name="Barry K."/>
            <person name="Bills G."/>
            <person name="Bluhm B."/>
            <person name="Cannon C."/>
            <person name="Castanera R."/>
            <person name="Culley D."/>
            <person name="Daum C."/>
            <person name="Ezra D."/>
            <person name="Gonzalez J."/>
            <person name="Henrissat B."/>
            <person name="Kuo A."/>
            <person name="Liang C."/>
            <person name="Lipzen A."/>
            <person name="Lutzoni F."/>
            <person name="Magnuson J."/>
            <person name="Mondo S."/>
            <person name="Nolan M."/>
            <person name="Ohm R."/>
            <person name="Pangilinan J."/>
            <person name="Park H.-J."/>
            <person name="Ramirez L."/>
            <person name="Alfaro M."/>
            <person name="Sun H."/>
            <person name="Tritt A."/>
            <person name="Yoshinaga Y."/>
            <person name="Zwiers L.-H."/>
            <person name="Turgeon B."/>
            <person name="Goodwin S."/>
            <person name="Spatafora J."/>
            <person name="Crous P."/>
            <person name="Grigoriev I."/>
        </authorList>
    </citation>
    <scope>NUCLEOTIDE SEQUENCE</scope>
    <source>
        <strain evidence="16">CBS 269.34</strain>
    </source>
</reference>
<dbReference type="EC" id="1.16.1.9" evidence="3"/>
<dbReference type="InterPro" id="IPR017927">
    <property type="entry name" value="FAD-bd_FR_type"/>
</dbReference>
<feature type="transmembrane region" description="Helical" evidence="14">
    <location>
        <begin position="257"/>
        <end position="278"/>
    </location>
</feature>
<dbReference type="Pfam" id="PF08022">
    <property type="entry name" value="FAD_binding_8"/>
    <property type="match status" value="1"/>
</dbReference>
<feature type="transmembrane region" description="Helical" evidence="14">
    <location>
        <begin position="151"/>
        <end position="177"/>
    </location>
</feature>
<proteinExistence type="inferred from homology"/>
<sequence length="607" mass="67762">MAVNITNLPLADPLCANDTCLAYKAGHKASQAQISWASQFEYGHWTTWYYIIILGLSTLIYVYRLIRNQYPHKPGLRNDPVSIRYKALAFARSLHYRRFSGRIGDALGLPSFGMLAFLLLMVAFLVILTFAERPYYRLHRGFGSPPLAVRTGLMAIALTPIIVALAGKANIITLMTGISHEKLNVVHRWASYMCLFLSIVHTVPFIVAPLKDGGAKALHVQYYKTGGLEYTGTPPFVILVAIVLFSIPYIRQYFYNFFYKFHLGLAIVYLGLMFWHAAQELDSWAYLWATLAIWGVSILARVFVKSQQMNIQRQWLSGWPATIKAVGSDMTRVEVFAPRDFHWTAGQHCFLRFPNIAKLQNHPFTIASIPQVTTEQEAVDGQILTFYVRSYRGLTNQLFAATKSDIDLKPFTIWVDGPYGDVAENIPVQYDSAIFVAGGGGITACLPWMLQIGRSMAQGVANVRTMTLVWVVREGEHLQWISEELRALQDIVPEGGLQLSFFVTEKGEVQTRGERNSLDRAIDADVKNEGVPTSSSPSTTDLSTSHKGRPLLGTLLPCLVAGRRVVILGCGPESMRIDLSNTAAALQSRVMRGESELVSLHTETFGW</sequence>
<evidence type="ECO:0000256" key="13">
    <source>
        <dbReference type="SAM" id="MobiDB-lite"/>
    </source>
</evidence>
<dbReference type="InterPro" id="IPR013112">
    <property type="entry name" value="FAD-bd_8"/>
</dbReference>
<dbReference type="SFLD" id="SFLDG01168">
    <property type="entry name" value="Ferric_reductase_subgroup_(FRE"/>
    <property type="match status" value="1"/>
</dbReference>
<evidence type="ECO:0000256" key="14">
    <source>
        <dbReference type="SAM" id="Phobius"/>
    </source>
</evidence>
<feature type="domain" description="FAD-binding FR-type" evidence="15">
    <location>
        <begin position="313"/>
        <end position="425"/>
    </location>
</feature>
<dbReference type="SFLD" id="SFLDS00052">
    <property type="entry name" value="Ferric_Reductase_Domain"/>
    <property type="match status" value="1"/>
</dbReference>
<dbReference type="GO" id="GO:0052851">
    <property type="term" value="F:ferric-chelate reductase (NADPH) activity"/>
    <property type="evidence" value="ECO:0007669"/>
    <property type="project" value="UniProtKB-EC"/>
</dbReference>
<evidence type="ECO:0000256" key="9">
    <source>
        <dbReference type="ARBA" id="ARBA00023002"/>
    </source>
</evidence>
<evidence type="ECO:0000256" key="4">
    <source>
        <dbReference type="ARBA" id="ARBA00022448"/>
    </source>
</evidence>
<keyword evidence="10" id="KW-0406">Ion transport</keyword>
<name>A0A6A6QIG2_9PEZI</name>
<dbReference type="Gene3D" id="3.40.50.80">
    <property type="entry name" value="Nucleotide-binding domain of ferredoxin-NADP reductase (FNR) module"/>
    <property type="match status" value="1"/>
</dbReference>
<keyword evidence="9" id="KW-0560">Oxidoreductase</keyword>
<dbReference type="EMBL" id="MU004194">
    <property type="protein sequence ID" value="KAF2492011.1"/>
    <property type="molecule type" value="Genomic_DNA"/>
</dbReference>
<dbReference type="Pfam" id="PF01794">
    <property type="entry name" value="Ferric_reduct"/>
    <property type="match status" value="1"/>
</dbReference>
<evidence type="ECO:0000256" key="8">
    <source>
        <dbReference type="ARBA" id="ARBA00022989"/>
    </source>
</evidence>
<keyword evidence="11 14" id="KW-0472">Membrane</keyword>
<dbReference type="PANTHER" id="PTHR32361">
    <property type="entry name" value="FERRIC/CUPRIC REDUCTASE TRANSMEMBRANE COMPONENT"/>
    <property type="match status" value="1"/>
</dbReference>
<evidence type="ECO:0000256" key="7">
    <source>
        <dbReference type="ARBA" id="ARBA00022982"/>
    </source>
</evidence>
<evidence type="ECO:0000256" key="12">
    <source>
        <dbReference type="ARBA" id="ARBA00048483"/>
    </source>
</evidence>
<evidence type="ECO:0000256" key="10">
    <source>
        <dbReference type="ARBA" id="ARBA00023065"/>
    </source>
</evidence>
<dbReference type="Gene3D" id="2.40.30.10">
    <property type="entry name" value="Translation factors"/>
    <property type="match status" value="1"/>
</dbReference>
<evidence type="ECO:0000313" key="16">
    <source>
        <dbReference type="EMBL" id="KAF2492011.1"/>
    </source>
</evidence>
<comment type="subcellular location">
    <subcellularLocation>
        <location evidence="1">Cell membrane</location>
        <topology evidence="1">Multi-pass membrane protein</topology>
    </subcellularLocation>
</comment>
<evidence type="ECO:0000256" key="11">
    <source>
        <dbReference type="ARBA" id="ARBA00023136"/>
    </source>
</evidence>
<comment type="catalytic activity">
    <reaction evidence="12">
        <text>2 a Fe(II)-siderophore + NADP(+) + H(+) = 2 a Fe(III)-siderophore + NADPH</text>
        <dbReference type="Rhea" id="RHEA:28795"/>
        <dbReference type="Rhea" id="RHEA-COMP:11342"/>
        <dbReference type="Rhea" id="RHEA-COMP:11344"/>
        <dbReference type="ChEBI" id="CHEBI:15378"/>
        <dbReference type="ChEBI" id="CHEBI:29033"/>
        <dbReference type="ChEBI" id="CHEBI:29034"/>
        <dbReference type="ChEBI" id="CHEBI:57783"/>
        <dbReference type="ChEBI" id="CHEBI:58349"/>
        <dbReference type="EC" id="1.16.1.9"/>
    </reaction>
</comment>
<feature type="transmembrane region" description="Helical" evidence="14">
    <location>
        <begin position="107"/>
        <end position="131"/>
    </location>
</feature>
<dbReference type="GO" id="GO:0006826">
    <property type="term" value="P:iron ion transport"/>
    <property type="evidence" value="ECO:0007669"/>
    <property type="project" value="TreeGrafter"/>
</dbReference>
<dbReference type="Proteomes" id="UP000799750">
    <property type="component" value="Unassembled WGS sequence"/>
</dbReference>
<evidence type="ECO:0000256" key="5">
    <source>
        <dbReference type="ARBA" id="ARBA00022475"/>
    </source>
</evidence>
<dbReference type="InterPro" id="IPR039261">
    <property type="entry name" value="FNR_nucleotide-bd"/>
</dbReference>
<keyword evidence="8 14" id="KW-1133">Transmembrane helix</keyword>
<evidence type="ECO:0000256" key="2">
    <source>
        <dbReference type="ARBA" id="ARBA00006278"/>
    </source>
</evidence>
<dbReference type="GO" id="GO:0015677">
    <property type="term" value="P:copper ion import"/>
    <property type="evidence" value="ECO:0007669"/>
    <property type="project" value="TreeGrafter"/>
</dbReference>
<dbReference type="Pfam" id="PF08030">
    <property type="entry name" value="NAD_binding_6"/>
    <property type="match status" value="1"/>
</dbReference>
<feature type="compositionally biased region" description="Low complexity" evidence="13">
    <location>
        <begin position="533"/>
        <end position="545"/>
    </location>
</feature>
<dbReference type="AlphaFoldDB" id="A0A6A6QIG2"/>
<dbReference type="SUPFAM" id="SSF63380">
    <property type="entry name" value="Riboflavin synthase domain-like"/>
    <property type="match status" value="1"/>
</dbReference>
<protein>
    <recommendedName>
        <fullName evidence="3">ferric-chelate reductase (NADPH)</fullName>
        <ecNumber evidence="3">1.16.1.9</ecNumber>
    </recommendedName>
</protein>
<dbReference type="CDD" id="cd06186">
    <property type="entry name" value="NOX_Duox_like_FAD_NADP"/>
    <property type="match status" value="1"/>
</dbReference>
<dbReference type="InterPro" id="IPR013130">
    <property type="entry name" value="Fe3_Rdtase_TM_dom"/>
</dbReference>
<comment type="similarity">
    <text evidence="2">Belongs to the ferric reductase (FRE) family.</text>
</comment>
<feature type="transmembrane region" description="Helical" evidence="14">
    <location>
        <begin position="189"/>
        <end position="210"/>
    </location>
</feature>
<dbReference type="OrthoDB" id="17725at2759"/>
<evidence type="ECO:0000313" key="17">
    <source>
        <dbReference type="Proteomes" id="UP000799750"/>
    </source>
</evidence>
<feature type="transmembrane region" description="Helical" evidence="14">
    <location>
        <begin position="230"/>
        <end position="250"/>
    </location>
</feature>
<evidence type="ECO:0000256" key="6">
    <source>
        <dbReference type="ARBA" id="ARBA00022692"/>
    </source>
</evidence>
<organism evidence="16 17">
    <name type="scientific">Lophium mytilinum</name>
    <dbReference type="NCBI Taxonomy" id="390894"/>
    <lineage>
        <taxon>Eukaryota</taxon>
        <taxon>Fungi</taxon>
        <taxon>Dikarya</taxon>
        <taxon>Ascomycota</taxon>
        <taxon>Pezizomycotina</taxon>
        <taxon>Dothideomycetes</taxon>
        <taxon>Pleosporomycetidae</taxon>
        <taxon>Mytilinidiales</taxon>
        <taxon>Mytilinidiaceae</taxon>
        <taxon>Lophium</taxon>
    </lineage>
</organism>
<dbReference type="InterPro" id="IPR013121">
    <property type="entry name" value="Fe_red_NAD-bd_6"/>
</dbReference>
<feature type="transmembrane region" description="Helical" evidence="14">
    <location>
        <begin position="284"/>
        <end position="304"/>
    </location>
</feature>
<keyword evidence="7" id="KW-0249">Electron transport</keyword>
<evidence type="ECO:0000259" key="15">
    <source>
        <dbReference type="PROSITE" id="PS51384"/>
    </source>
</evidence>
<dbReference type="SUPFAM" id="SSF52343">
    <property type="entry name" value="Ferredoxin reductase-like, C-terminal NADP-linked domain"/>
    <property type="match status" value="1"/>
</dbReference>
<dbReference type="GO" id="GO:0005886">
    <property type="term" value="C:plasma membrane"/>
    <property type="evidence" value="ECO:0007669"/>
    <property type="project" value="UniProtKB-SubCell"/>
</dbReference>
<accession>A0A6A6QIG2</accession>
<evidence type="ECO:0000256" key="3">
    <source>
        <dbReference type="ARBA" id="ARBA00012668"/>
    </source>
</evidence>
<keyword evidence="6 14" id="KW-0812">Transmembrane</keyword>
<keyword evidence="4" id="KW-0813">Transport</keyword>
<dbReference type="GO" id="GO:0006879">
    <property type="term" value="P:intracellular iron ion homeostasis"/>
    <property type="evidence" value="ECO:0007669"/>
    <property type="project" value="TreeGrafter"/>
</dbReference>
<feature type="transmembrane region" description="Helical" evidence="14">
    <location>
        <begin position="48"/>
        <end position="66"/>
    </location>
</feature>
<feature type="region of interest" description="Disordered" evidence="13">
    <location>
        <begin position="525"/>
        <end position="546"/>
    </location>
</feature>
<gene>
    <name evidence="16" type="ORF">BU16DRAFT_514606</name>
</gene>
<keyword evidence="5" id="KW-1003">Cell membrane</keyword>
<dbReference type="InterPro" id="IPR051410">
    <property type="entry name" value="Ferric/Cupric_Reductase"/>
</dbReference>
<dbReference type="PANTHER" id="PTHR32361:SF23">
    <property type="entry name" value="FERRIC-CHELATE REDUCTASE"/>
    <property type="match status" value="1"/>
</dbReference>
<evidence type="ECO:0000256" key="1">
    <source>
        <dbReference type="ARBA" id="ARBA00004651"/>
    </source>
</evidence>
<dbReference type="PROSITE" id="PS51384">
    <property type="entry name" value="FAD_FR"/>
    <property type="match status" value="1"/>
</dbReference>
<keyword evidence="17" id="KW-1185">Reference proteome</keyword>
<dbReference type="InterPro" id="IPR017938">
    <property type="entry name" value="Riboflavin_synthase-like_b-brl"/>
</dbReference>